<dbReference type="GO" id="GO:0004386">
    <property type="term" value="F:helicase activity"/>
    <property type="evidence" value="ECO:0007669"/>
    <property type="project" value="UniProtKB-KW"/>
</dbReference>
<accession>A0A1I1E8T8</accession>
<dbReference type="SMART" id="SM00479">
    <property type="entry name" value="EXOIII"/>
    <property type="match status" value="1"/>
</dbReference>
<dbReference type="Pfam" id="PF00929">
    <property type="entry name" value="RNase_T"/>
    <property type="match status" value="1"/>
</dbReference>
<dbReference type="FunFam" id="3.30.420.10:FF:000045">
    <property type="entry name" value="3'-5' exonuclease DinG"/>
    <property type="match status" value="1"/>
</dbReference>
<evidence type="ECO:0000256" key="4">
    <source>
        <dbReference type="ARBA" id="ARBA00022722"/>
    </source>
</evidence>
<dbReference type="CDD" id="cd06127">
    <property type="entry name" value="DEDDh"/>
    <property type="match status" value="1"/>
</dbReference>
<dbReference type="InterPro" id="IPR013520">
    <property type="entry name" value="Ribonucl_H"/>
</dbReference>
<dbReference type="GO" id="GO:0005829">
    <property type="term" value="C:cytosol"/>
    <property type="evidence" value="ECO:0007669"/>
    <property type="project" value="TreeGrafter"/>
</dbReference>
<keyword evidence="2" id="KW-0548">Nucleotidyltransferase</keyword>
<keyword evidence="9" id="KW-0547">Nucleotide-binding</keyword>
<dbReference type="Gene3D" id="3.30.420.10">
    <property type="entry name" value="Ribonuclease H-like superfamily/Ribonuclease H"/>
    <property type="match status" value="1"/>
</dbReference>
<dbReference type="OrthoDB" id="9803913at2"/>
<evidence type="ECO:0000256" key="6">
    <source>
        <dbReference type="ARBA" id="ARBA00022932"/>
    </source>
</evidence>
<evidence type="ECO:0000256" key="3">
    <source>
        <dbReference type="ARBA" id="ARBA00022705"/>
    </source>
</evidence>
<dbReference type="GO" id="GO:0003677">
    <property type="term" value="F:DNA binding"/>
    <property type="evidence" value="ECO:0007669"/>
    <property type="project" value="InterPro"/>
</dbReference>
<dbReference type="RefSeq" id="WP_091501402.1">
    <property type="nucleotide sequence ID" value="NZ_FOLI01000001.1"/>
</dbReference>
<dbReference type="SUPFAM" id="SSF53098">
    <property type="entry name" value="Ribonuclease H-like"/>
    <property type="match status" value="1"/>
</dbReference>
<gene>
    <name evidence="9" type="ORF">SAMN05660453_0342</name>
</gene>
<dbReference type="GO" id="GO:0045004">
    <property type="term" value="P:DNA replication proofreading"/>
    <property type="evidence" value="ECO:0007669"/>
    <property type="project" value="TreeGrafter"/>
</dbReference>
<dbReference type="Proteomes" id="UP000199376">
    <property type="component" value="Unassembled WGS sequence"/>
</dbReference>
<keyword evidence="3" id="KW-0235">DNA replication</keyword>
<dbReference type="NCBIfam" id="TIGR00573">
    <property type="entry name" value="dnaq"/>
    <property type="match status" value="1"/>
</dbReference>
<evidence type="ECO:0000259" key="8">
    <source>
        <dbReference type="SMART" id="SM00479"/>
    </source>
</evidence>
<keyword evidence="6" id="KW-0239">DNA-directed DNA polymerase</keyword>
<dbReference type="GO" id="GO:0003887">
    <property type="term" value="F:DNA-directed DNA polymerase activity"/>
    <property type="evidence" value="ECO:0007669"/>
    <property type="project" value="UniProtKB-KW"/>
</dbReference>
<evidence type="ECO:0000256" key="5">
    <source>
        <dbReference type="ARBA" id="ARBA00022839"/>
    </source>
</evidence>
<dbReference type="EMBL" id="FOLI01000001">
    <property type="protein sequence ID" value="SFB83032.1"/>
    <property type="molecule type" value="Genomic_DNA"/>
</dbReference>
<proteinExistence type="predicted"/>
<dbReference type="PANTHER" id="PTHR30231">
    <property type="entry name" value="DNA POLYMERASE III SUBUNIT EPSILON"/>
    <property type="match status" value="1"/>
</dbReference>
<keyword evidence="10" id="KW-1185">Reference proteome</keyword>
<dbReference type="GO" id="GO:0008408">
    <property type="term" value="F:3'-5' exonuclease activity"/>
    <property type="evidence" value="ECO:0007669"/>
    <property type="project" value="TreeGrafter"/>
</dbReference>
<dbReference type="AlphaFoldDB" id="A0A1I1E8T8"/>
<name>A0A1I1E8T8_9LACO</name>
<keyword evidence="5" id="KW-0378">Hydrolase</keyword>
<evidence type="ECO:0000313" key="9">
    <source>
        <dbReference type="EMBL" id="SFB83032.1"/>
    </source>
</evidence>
<dbReference type="InterPro" id="IPR006054">
    <property type="entry name" value="DnaQ"/>
</dbReference>
<keyword evidence="4" id="KW-0540">Nuclease</keyword>
<dbReference type="STRING" id="283737.SAMN05660453_0342"/>
<dbReference type="PANTHER" id="PTHR30231:SF41">
    <property type="entry name" value="DNA POLYMERASE III SUBUNIT EPSILON"/>
    <property type="match status" value="1"/>
</dbReference>
<dbReference type="InterPro" id="IPR036397">
    <property type="entry name" value="RNaseH_sf"/>
</dbReference>
<organism evidence="9 10">
    <name type="scientific">Fructobacillus durionis</name>
    <dbReference type="NCBI Taxonomy" id="283737"/>
    <lineage>
        <taxon>Bacteria</taxon>
        <taxon>Bacillati</taxon>
        <taxon>Bacillota</taxon>
        <taxon>Bacilli</taxon>
        <taxon>Lactobacillales</taxon>
        <taxon>Lactobacillaceae</taxon>
        <taxon>Fructobacillus</taxon>
    </lineage>
</organism>
<keyword evidence="5" id="KW-0269">Exonuclease</keyword>
<dbReference type="InterPro" id="IPR012337">
    <property type="entry name" value="RNaseH-like_sf"/>
</dbReference>
<evidence type="ECO:0000313" key="10">
    <source>
        <dbReference type="Proteomes" id="UP000199376"/>
    </source>
</evidence>
<evidence type="ECO:0000256" key="1">
    <source>
        <dbReference type="ARBA" id="ARBA00022679"/>
    </source>
</evidence>
<protein>
    <recommendedName>
        <fullName evidence="7">DNA polymerase III polC-type</fullName>
    </recommendedName>
</protein>
<keyword evidence="9" id="KW-0347">Helicase</keyword>
<sequence length="809" mass="91773">MKESAAFVIVDLETTSPSVENGGRIIQIGMTFVKNKKIVEHFDSFVNPAQPIDKKIQQLTHISPADVRDAPFFEELAPSLQALLQGQVFVAHNVNFDLPYLNAEFARVGLPELDLQAIDTVQLAQILFPTAPGYRLSDLTHYLDLPLTQAHRANADAEATAYLMLAIWQKAQALPEKTKRTLLSVDWNLLRQSQDFLKMASKSKGTFETPVLNQRVQQMIEKRKESQRRFRILEHKKPVEKVATYPVSISDKVAALGRDLEIDKQRNEVMNRVKAFVDSSKHEVAIWQTSPQLKKTVSYLLPLFYTKRRKTNWLLTDDLSLIVHQKELLKKLAERLPEQDLRFVSLYQPSGYLDDSKFRSAIKRAREKGGNFWQAQILVWLSETPTAAFAELPRGIRSHPDLSEVAADEQSEVFQNAFAEAKGADVVLATYDTFFSWGRELTAVQGQKEKPAVILEKPVGIQQAIQDSIGLTLPLGFYQDQVARLADQAAQLPAKGRGVWQVNLHNWSVACQKIDQNLTEKDALKAAKAILDRLIAISELAAKTKLHTKLLVTSLTEQRSKLTWLAAHQEIIDQTYWTIDDERGQQNLTFAVKEEVFYQKYFLKQVSKLLAISSFYPESLRTFLESVPRGIAQPEIGEKVKKAERNLKLKTVLSAERNEDKQIQAAFEAGRKHLLFVAEDFNSVKHWYYKLSNKYGDDYMVYGQDLSAPLKKAAWQASGEDRSILVATPDYLKDLFEQSLPLPEVAVLPRANRWLEMDDLRLLVVALQKDPNSLLLASLSQKQVQAVKDDLQILNPGRRLVKVGLLKVK</sequence>
<reference evidence="9 10" key="1">
    <citation type="submission" date="2016-10" db="EMBL/GenBank/DDBJ databases">
        <authorList>
            <person name="de Groot N.N."/>
        </authorList>
    </citation>
    <scope>NUCLEOTIDE SEQUENCE [LARGE SCALE GENOMIC DNA]</scope>
    <source>
        <strain evidence="9 10">DSM 19113</strain>
    </source>
</reference>
<keyword evidence="1" id="KW-0808">Transferase</keyword>
<evidence type="ECO:0000256" key="2">
    <source>
        <dbReference type="ARBA" id="ARBA00022695"/>
    </source>
</evidence>
<evidence type="ECO:0000256" key="7">
    <source>
        <dbReference type="ARBA" id="ARBA00070925"/>
    </source>
</evidence>
<keyword evidence="9" id="KW-0067">ATP-binding</keyword>
<feature type="domain" description="Exonuclease" evidence="8">
    <location>
        <begin position="6"/>
        <end position="173"/>
    </location>
</feature>